<keyword evidence="2" id="KW-1185">Reference proteome</keyword>
<proteinExistence type="predicted"/>
<comment type="caution">
    <text evidence="1">The sequence shown here is derived from an EMBL/GenBank/DDBJ whole genome shotgun (WGS) entry which is preliminary data.</text>
</comment>
<dbReference type="EMBL" id="JBEFKJ010000034">
    <property type="protein sequence ID" value="KAL2038217.1"/>
    <property type="molecule type" value="Genomic_DNA"/>
</dbReference>
<sequence length="204" mass="23706">MNSSLSTQKRNPCTPYIPSAHRMAAPKRYAAAISIEYHTRRYYLVDDNMVRRSIKLGTLCRLGEKLDGHLSRIAWLDEKYPLGEVDREQMECIVTRGSVPVGMSMEQAISRVEDYIESWIQYRTAVDSDSPHQSQHHYEKLPERARRAKTRKLLQAMIDEMATTLEKDDNEEPVKEMTDEEWDLVTFREAQAESGTLQRFSSFD</sequence>
<accession>A0ABR3ZX20</accession>
<evidence type="ECO:0000313" key="2">
    <source>
        <dbReference type="Proteomes" id="UP001590950"/>
    </source>
</evidence>
<gene>
    <name evidence="1" type="ORF">N7G274_009165</name>
</gene>
<reference evidence="1 2" key="1">
    <citation type="submission" date="2024-09" db="EMBL/GenBank/DDBJ databases">
        <title>Rethinking Asexuality: The Enigmatic Case of Functional Sexual Genes in Lepraria (Stereocaulaceae).</title>
        <authorList>
            <person name="Doellman M."/>
            <person name="Sun Y."/>
            <person name="Barcenas-Pena A."/>
            <person name="Lumbsch H.T."/>
            <person name="Grewe F."/>
        </authorList>
    </citation>
    <scope>NUCLEOTIDE SEQUENCE [LARGE SCALE GENOMIC DNA]</scope>
    <source>
        <strain evidence="1 2">Mercado 3170</strain>
    </source>
</reference>
<name>A0ABR3ZX20_9LECA</name>
<protein>
    <submittedName>
        <fullName evidence="1">Uncharacterized protein</fullName>
    </submittedName>
</protein>
<evidence type="ECO:0000313" key="1">
    <source>
        <dbReference type="EMBL" id="KAL2038217.1"/>
    </source>
</evidence>
<organism evidence="1 2">
    <name type="scientific">Stereocaulon virgatum</name>
    <dbReference type="NCBI Taxonomy" id="373712"/>
    <lineage>
        <taxon>Eukaryota</taxon>
        <taxon>Fungi</taxon>
        <taxon>Dikarya</taxon>
        <taxon>Ascomycota</taxon>
        <taxon>Pezizomycotina</taxon>
        <taxon>Lecanoromycetes</taxon>
        <taxon>OSLEUM clade</taxon>
        <taxon>Lecanoromycetidae</taxon>
        <taxon>Lecanorales</taxon>
        <taxon>Lecanorineae</taxon>
        <taxon>Stereocaulaceae</taxon>
        <taxon>Stereocaulon</taxon>
    </lineage>
</organism>
<dbReference type="Proteomes" id="UP001590950">
    <property type="component" value="Unassembled WGS sequence"/>
</dbReference>